<dbReference type="OrthoDB" id="6376221at2"/>
<dbReference type="PROSITE" id="PS50111">
    <property type="entry name" value="CHEMOTAXIS_TRANSDUC_2"/>
    <property type="match status" value="1"/>
</dbReference>
<dbReference type="Pfam" id="PF00672">
    <property type="entry name" value="HAMP"/>
    <property type="match status" value="1"/>
</dbReference>
<evidence type="ECO:0000256" key="5">
    <source>
        <dbReference type="SAM" id="Coils"/>
    </source>
</evidence>
<evidence type="ECO:0000313" key="10">
    <source>
        <dbReference type="Proteomes" id="UP000294656"/>
    </source>
</evidence>
<dbReference type="Gene3D" id="1.10.287.950">
    <property type="entry name" value="Methyl-accepting chemotaxis protein"/>
    <property type="match status" value="1"/>
</dbReference>
<dbReference type="RefSeq" id="WP_133502676.1">
    <property type="nucleotide sequence ID" value="NZ_SNXC01000009.1"/>
</dbReference>
<dbReference type="CDD" id="cd06225">
    <property type="entry name" value="HAMP"/>
    <property type="match status" value="1"/>
</dbReference>
<dbReference type="FunFam" id="1.10.287.950:FF:000001">
    <property type="entry name" value="Methyl-accepting chemotaxis sensory transducer"/>
    <property type="match status" value="1"/>
</dbReference>
<dbReference type="PROSITE" id="PS50885">
    <property type="entry name" value="HAMP"/>
    <property type="match status" value="1"/>
</dbReference>
<keyword evidence="6" id="KW-1133">Transmembrane helix</keyword>
<organism evidence="9 10">
    <name type="scientific">Marinomonas balearica</name>
    <dbReference type="NCBI Taxonomy" id="491947"/>
    <lineage>
        <taxon>Bacteria</taxon>
        <taxon>Pseudomonadati</taxon>
        <taxon>Pseudomonadota</taxon>
        <taxon>Gammaproteobacteria</taxon>
        <taxon>Oceanospirillales</taxon>
        <taxon>Oceanospirillaceae</taxon>
        <taxon>Marinomonas</taxon>
    </lineage>
</organism>
<dbReference type="PANTHER" id="PTHR32089:SF120">
    <property type="entry name" value="METHYL-ACCEPTING CHEMOTAXIS PROTEIN TLPQ"/>
    <property type="match status" value="1"/>
</dbReference>
<feature type="coiled-coil region" evidence="5">
    <location>
        <begin position="269"/>
        <end position="296"/>
    </location>
</feature>
<dbReference type="GO" id="GO:0004888">
    <property type="term" value="F:transmembrane signaling receptor activity"/>
    <property type="evidence" value="ECO:0007669"/>
    <property type="project" value="InterPro"/>
</dbReference>
<keyword evidence="5" id="KW-0175">Coiled coil</keyword>
<reference evidence="9 10" key="1">
    <citation type="submission" date="2019-03" db="EMBL/GenBank/DDBJ databases">
        <title>Genomic Encyclopedia of Type Strains, Phase III (KMG-III): the genomes of soil and plant-associated and newly described type strains.</title>
        <authorList>
            <person name="Whitman W."/>
        </authorList>
    </citation>
    <scope>NUCLEOTIDE SEQUENCE [LARGE SCALE GENOMIC DNA]</scope>
    <source>
        <strain evidence="9 10">CECT 7378</strain>
    </source>
</reference>
<evidence type="ECO:0000259" key="7">
    <source>
        <dbReference type="PROSITE" id="PS50111"/>
    </source>
</evidence>
<keyword evidence="2 4" id="KW-0807">Transducer</keyword>
<evidence type="ECO:0000256" key="3">
    <source>
        <dbReference type="ARBA" id="ARBA00029447"/>
    </source>
</evidence>
<dbReference type="InterPro" id="IPR003660">
    <property type="entry name" value="HAMP_dom"/>
</dbReference>
<accession>A0A4R6MI19</accession>
<dbReference type="InterPro" id="IPR004089">
    <property type="entry name" value="MCPsignal_dom"/>
</dbReference>
<dbReference type="SUPFAM" id="SSF58104">
    <property type="entry name" value="Methyl-accepting chemotaxis protein (MCP) signaling domain"/>
    <property type="match status" value="1"/>
</dbReference>
<evidence type="ECO:0000256" key="1">
    <source>
        <dbReference type="ARBA" id="ARBA00004370"/>
    </source>
</evidence>
<evidence type="ECO:0000256" key="4">
    <source>
        <dbReference type="PROSITE-ProRule" id="PRU00284"/>
    </source>
</evidence>
<proteinExistence type="inferred from homology"/>
<dbReference type="PRINTS" id="PR00260">
    <property type="entry name" value="CHEMTRNSDUCR"/>
</dbReference>
<feature type="domain" description="HAMP" evidence="8">
    <location>
        <begin position="229"/>
        <end position="281"/>
    </location>
</feature>
<dbReference type="AlphaFoldDB" id="A0A4R6MI19"/>
<keyword evidence="10" id="KW-1185">Reference proteome</keyword>
<evidence type="ECO:0000256" key="6">
    <source>
        <dbReference type="SAM" id="Phobius"/>
    </source>
</evidence>
<dbReference type="InterPro" id="IPR004090">
    <property type="entry name" value="Chemotax_Me-accpt_rcpt"/>
</dbReference>
<protein>
    <submittedName>
        <fullName evidence="9">Methyl-accepting chemotaxis sensory transducer with TarH sensor</fullName>
    </submittedName>
</protein>
<dbReference type="GO" id="GO:0006935">
    <property type="term" value="P:chemotaxis"/>
    <property type="evidence" value="ECO:0007669"/>
    <property type="project" value="InterPro"/>
</dbReference>
<feature type="domain" description="Methyl-accepting transducer" evidence="7">
    <location>
        <begin position="286"/>
        <end position="522"/>
    </location>
</feature>
<dbReference type="GO" id="GO:0016020">
    <property type="term" value="C:membrane"/>
    <property type="evidence" value="ECO:0007669"/>
    <property type="project" value="UniProtKB-SubCell"/>
</dbReference>
<dbReference type="SMART" id="SM00283">
    <property type="entry name" value="MA"/>
    <property type="match status" value="1"/>
</dbReference>
<gene>
    <name evidence="9" type="ORF">DFP79_0858</name>
</gene>
<comment type="similarity">
    <text evidence="3">Belongs to the methyl-accepting chemotaxis (MCP) protein family.</text>
</comment>
<comment type="subcellular location">
    <subcellularLocation>
        <location evidence="1">Membrane</location>
    </subcellularLocation>
</comment>
<dbReference type="GO" id="GO:0007165">
    <property type="term" value="P:signal transduction"/>
    <property type="evidence" value="ECO:0007669"/>
    <property type="project" value="UniProtKB-KW"/>
</dbReference>
<dbReference type="Pfam" id="PF00015">
    <property type="entry name" value="MCPsignal"/>
    <property type="match status" value="1"/>
</dbReference>
<dbReference type="PANTHER" id="PTHR32089">
    <property type="entry name" value="METHYL-ACCEPTING CHEMOTAXIS PROTEIN MCPB"/>
    <property type="match status" value="1"/>
</dbReference>
<name>A0A4R6MI19_9GAMM</name>
<keyword evidence="6" id="KW-0812">Transmembrane</keyword>
<sequence length="559" mass="60505">MKFIKDRPIGQKIGMIIGVLVVLLVITSLFAINRVKSIGYEMNTVYKEDIPLTALVSDITAKQLEKSLLLERALRIAGVSAAHETIGELSYSIRALTNDIDSEIKEGEAILRAAKGHALSSVLEIELARLEGVLFSIENEHVELDAKAEQILSKLESGEPVKDDETLALQEVEHQINKHLEDFLADVGRMTSNSMETALHHEESALVELVVLCLISSMVGIVLGAVMTRLITKPIKKAAEIAYQLSQGDLTVKVDTYSNDEAGQLLNAMKVMSERLHNMINEIASASEQLKGATSEVTTVTTQSALNLNTQADNLNEVVTAMNEMTVSIQDVASNAYKTVEITTDAEKHVRQGTDAVLVVDGSINDLAEEFQLTQKTVSKLDVETESVSAILDVITNIAEQTNLLALNAAIEAARAGEQGRGFAVVADEVRTLASRTQESIDEIHKMTVRLKTEASSSVKAMEQGHTKTQETVEVSGRAQSALMGLSKAVSDVNNMNLQIASAAEEQSTVSEQVNVSINRVSETARENSDGAKLVAQAAEEISVLSENLKEMIGQFKIA</sequence>
<dbReference type="Proteomes" id="UP000294656">
    <property type="component" value="Unassembled WGS sequence"/>
</dbReference>
<feature type="transmembrane region" description="Helical" evidence="6">
    <location>
        <begin position="12"/>
        <end position="32"/>
    </location>
</feature>
<evidence type="ECO:0000256" key="2">
    <source>
        <dbReference type="ARBA" id="ARBA00023224"/>
    </source>
</evidence>
<evidence type="ECO:0000313" key="9">
    <source>
        <dbReference type="EMBL" id="TDO99849.1"/>
    </source>
</evidence>
<comment type="caution">
    <text evidence="9">The sequence shown here is derived from an EMBL/GenBank/DDBJ whole genome shotgun (WGS) entry which is preliminary data.</text>
</comment>
<evidence type="ECO:0000259" key="8">
    <source>
        <dbReference type="PROSITE" id="PS50885"/>
    </source>
</evidence>
<dbReference type="SMART" id="SM00304">
    <property type="entry name" value="HAMP"/>
    <property type="match status" value="1"/>
</dbReference>
<feature type="transmembrane region" description="Helical" evidence="6">
    <location>
        <begin position="205"/>
        <end position="227"/>
    </location>
</feature>
<keyword evidence="6" id="KW-0472">Membrane</keyword>
<dbReference type="EMBL" id="SNXC01000009">
    <property type="protein sequence ID" value="TDO99849.1"/>
    <property type="molecule type" value="Genomic_DNA"/>
</dbReference>